<evidence type="ECO:0000259" key="11">
    <source>
        <dbReference type="Pfam" id="PF02910"/>
    </source>
</evidence>
<keyword evidence="5" id="KW-0285">Flavoprotein</keyword>
<dbReference type="FunFam" id="3.90.700.10:FF:000002">
    <property type="entry name" value="L-aspartate oxidase"/>
    <property type="match status" value="1"/>
</dbReference>
<organism evidence="12">
    <name type="scientific">marine metagenome</name>
    <dbReference type="NCBI Taxonomy" id="408172"/>
    <lineage>
        <taxon>unclassified sequences</taxon>
        <taxon>metagenomes</taxon>
        <taxon>ecological metagenomes</taxon>
    </lineage>
</organism>
<feature type="coiled-coil region" evidence="9">
    <location>
        <begin position="454"/>
        <end position="481"/>
    </location>
</feature>
<keyword evidence="6" id="KW-0662">Pyridine nucleotide biosynthesis</keyword>
<comment type="similarity">
    <text evidence="3">Belongs to the FAD-dependent oxidoreductase 2 family. NadB subfamily.</text>
</comment>
<dbReference type="PANTHER" id="PTHR42716">
    <property type="entry name" value="L-ASPARTATE OXIDASE"/>
    <property type="match status" value="1"/>
</dbReference>
<evidence type="ECO:0000259" key="10">
    <source>
        <dbReference type="Pfam" id="PF00890"/>
    </source>
</evidence>
<dbReference type="GO" id="GO:0008734">
    <property type="term" value="F:L-aspartate oxidase activity"/>
    <property type="evidence" value="ECO:0007669"/>
    <property type="project" value="UniProtKB-EC"/>
</dbReference>
<evidence type="ECO:0000256" key="8">
    <source>
        <dbReference type="ARBA" id="ARBA00023002"/>
    </source>
</evidence>
<dbReference type="SUPFAM" id="SSF56425">
    <property type="entry name" value="Succinate dehydrogenase/fumarate reductase flavoprotein, catalytic domain"/>
    <property type="match status" value="1"/>
</dbReference>
<name>A0A381ZHG0_9ZZZZ</name>
<dbReference type="EC" id="1.4.3.16" evidence="4"/>
<dbReference type="Gene3D" id="3.50.50.60">
    <property type="entry name" value="FAD/NAD(P)-binding domain"/>
    <property type="match status" value="1"/>
</dbReference>
<protein>
    <recommendedName>
        <fullName evidence="4">L-aspartate oxidase</fullName>
        <ecNumber evidence="4">1.4.3.16</ecNumber>
    </recommendedName>
</protein>
<dbReference type="InterPro" id="IPR015939">
    <property type="entry name" value="Fum_Rdtase/Succ_DH_flav-like_C"/>
</dbReference>
<dbReference type="SUPFAM" id="SSF51905">
    <property type="entry name" value="FAD/NAD(P)-binding domain"/>
    <property type="match status" value="1"/>
</dbReference>
<keyword evidence="9" id="KW-0175">Coiled coil</keyword>
<dbReference type="NCBIfam" id="NF006567">
    <property type="entry name" value="PRK09077.1"/>
    <property type="match status" value="1"/>
</dbReference>
<dbReference type="PRINTS" id="PR00411">
    <property type="entry name" value="PNDRDTASEI"/>
</dbReference>
<dbReference type="PANTHER" id="PTHR42716:SF2">
    <property type="entry name" value="L-ASPARTATE OXIDASE, CHLOROPLASTIC"/>
    <property type="match status" value="1"/>
</dbReference>
<evidence type="ECO:0000256" key="7">
    <source>
        <dbReference type="ARBA" id="ARBA00022827"/>
    </source>
</evidence>
<dbReference type="NCBIfam" id="TIGR00551">
    <property type="entry name" value="nadB"/>
    <property type="match status" value="1"/>
</dbReference>
<dbReference type="EMBL" id="UINC01021342">
    <property type="protein sequence ID" value="SVA88705.1"/>
    <property type="molecule type" value="Genomic_DNA"/>
</dbReference>
<keyword evidence="8" id="KW-0560">Oxidoreductase</keyword>
<evidence type="ECO:0000256" key="1">
    <source>
        <dbReference type="ARBA" id="ARBA00001974"/>
    </source>
</evidence>
<dbReference type="InterPro" id="IPR036188">
    <property type="entry name" value="FAD/NAD-bd_sf"/>
</dbReference>
<dbReference type="InterPro" id="IPR027477">
    <property type="entry name" value="Succ_DH/fumarate_Rdtase_cat_sf"/>
</dbReference>
<dbReference type="FunFam" id="1.20.58.100:FF:000002">
    <property type="entry name" value="L-aspartate oxidase"/>
    <property type="match status" value="1"/>
</dbReference>
<dbReference type="GO" id="GO:0034628">
    <property type="term" value="P:'de novo' NAD+ biosynthetic process from L-aspartate"/>
    <property type="evidence" value="ECO:0007669"/>
    <property type="project" value="TreeGrafter"/>
</dbReference>
<sequence length="552" mass="61815">MIIEKDFLVIGSGIAGLTFALKASQFGSVAIVSKNELDESATLYAQGGIASVMTDDDSFELHADDTIESGRGLCREDVVRIICREGPSHVRELIDLGVKFTRVRGEDYHLSREGGHSRDRILHANDLTGREIERAMLEAIDRRPNITVFPHHMLIDLITLGRLDPKVEPGGPKDEALGAYVLDVNTKQVKTFLSKITLLASGGAGKVYLYTSNPDTATGDGIAAAYRAGTKIANMEFIQFHPTCLYHPQAKSFLISETVRGEGGILRLKNGRTFMENYHPLGCLAPRDIVARAIDHEMKKSGDDCVYLDITHIEGYRIRERFPNIYKTCMQFGFNMVKKPIPVVPAAHYTCGGVLVDLNGQTNIRHLFASGEVCYSGLHGANRLASNSLLEGLVLSNRAVSKAALLLKSESFNNTIPHDIPSWDCGNAVDSDESVVVSHNWDEIRRIMWNYVGIVRSDKRLRRAERRIQLLLDEIKEYYWNFTITKNTLELRNIALTAHLIIMSALQRKESRGLHFTLDYPRTDSHWKKDTVLQDTTRRLVNQPSLKTTSHE</sequence>
<dbReference type="SUPFAM" id="SSF46977">
    <property type="entry name" value="Succinate dehydrogenase/fumarate reductase flavoprotein C-terminal domain"/>
    <property type="match status" value="1"/>
</dbReference>
<feature type="domain" description="FAD-dependent oxidoreductase 2 FAD-binding" evidence="10">
    <location>
        <begin position="6"/>
        <end position="389"/>
    </location>
</feature>
<keyword evidence="7" id="KW-0274">FAD</keyword>
<evidence type="ECO:0000256" key="3">
    <source>
        <dbReference type="ARBA" id="ARBA00008562"/>
    </source>
</evidence>
<dbReference type="Gene3D" id="3.90.700.10">
    <property type="entry name" value="Succinate dehydrogenase/fumarate reductase flavoprotein, catalytic domain"/>
    <property type="match status" value="1"/>
</dbReference>
<feature type="domain" description="Fumarate reductase/succinate dehydrogenase flavoprotein-like C-terminal" evidence="11">
    <location>
        <begin position="442"/>
        <end position="535"/>
    </location>
</feature>
<dbReference type="PIRSF" id="PIRSF000171">
    <property type="entry name" value="SDHA_APRA_LASPO"/>
    <property type="match status" value="1"/>
</dbReference>
<reference evidence="12" key="1">
    <citation type="submission" date="2018-05" db="EMBL/GenBank/DDBJ databases">
        <authorList>
            <person name="Lanie J.A."/>
            <person name="Ng W.-L."/>
            <person name="Kazmierczak K.M."/>
            <person name="Andrzejewski T.M."/>
            <person name="Davidsen T.M."/>
            <person name="Wayne K.J."/>
            <person name="Tettelin H."/>
            <person name="Glass J.I."/>
            <person name="Rusch D."/>
            <person name="Podicherti R."/>
            <person name="Tsui H.-C.T."/>
            <person name="Winkler M.E."/>
        </authorList>
    </citation>
    <scope>NUCLEOTIDE SEQUENCE</scope>
</reference>
<dbReference type="InterPro" id="IPR005288">
    <property type="entry name" value="NadB"/>
</dbReference>
<accession>A0A381ZHG0</accession>
<dbReference type="UniPathway" id="UPA00253">
    <property type="reaction ID" value="UER00326"/>
</dbReference>
<evidence type="ECO:0000256" key="9">
    <source>
        <dbReference type="SAM" id="Coils"/>
    </source>
</evidence>
<dbReference type="Pfam" id="PF02910">
    <property type="entry name" value="Succ_DH_flav_C"/>
    <property type="match status" value="1"/>
</dbReference>
<evidence type="ECO:0000256" key="4">
    <source>
        <dbReference type="ARBA" id="ARBA00012173"/>
    </source>
</evidence>
<dbReference type="InterPro" id="IPR037099">
    <property type="entry name" value="Fum_R/Succ_DH_flav-like_C_sf"/>
</dbReference>
<dbReference type="AlphaFoldDB" id="A0A381ZHG0"/>
<evidence type="ECO:0000313" key="12">
    <source>
        <dbReference type="EMBL" id="SVA88705.1"/>
    </source>
</evidence>
<proteinExistence type="inferred from homology"/>
<evidence type="ECO:0000256" key="5">
    <source>
        <dbReference type="ARBA" id="ARBA00022630"/>
    </source>
</evidence>
<dbReference type="PRINTS" id="PR00368">
    <property type="entry name" value="FADPNR"/>
</dbReference>
<evidence type="ECO:0000256" key="6">
    <source>
        <dbReference type="ARBA" id="ARBA00022642"/>
    </source>
</evidence>
<gene>
    <name evidence="12" type="ORF">METZ01_LOCUS141559</name>
</gene>
<comment type="cofactor">
    <cofactor evidence="1">
        <name>FAD</name>
        <dbReference type="ChEBI" id="CHEBI:57692"/>
    </cofactor>
</comment>
<dbReference type="Gene3D" id="1.20.58.100">
    <property type="entry name" value="Fumarate reductase/succinate dehydrogenase flavoprotein-like, C-terminal domain"/>
    <property type="match status" value="1"/>
</dbReference>
<dbReference type="Pfam" id="PF00890">
    <property type="entry name" value="FAD_binding_2"/>
    <property type="match status" value="1"/>
</dbReference>
<dbReference type="InterPro" id="IPR003953">
    <property type="entry name" value="FAD-dep_OxRdtase_2_FAD-bd"/>
</dbReference>
<evidence type="ECO:0000256" key="2">
    <source>
        <dbReference type="ARBA" id="ARBA00004950"/>
    </source>
</evidence>
<comment type="pathway">
    <text evidence="2">Cofactor biosynthesis; NAD(+) biosynthesis; iminoaspartate from L-aspartate (oxidase route): step 1/1.</text>
</comment>